<evidence type="ECO:0000256" key="1">
    <source>
        <dbReference type="SAM" id="Phobius"/>
    </source>
</evidence>
<dbReference type="RefSeq" id="WP_057843442.1">
    <property type="nucleotide sequence ID" value="NZ_LLYA01000112.1"/>
</dbReference>
<dbReference type="EMBL" id="LLYA01000112">
    <property type="protein sequence ID" value="KRR27593.1"/>
    <property type="molecule type" value="Genomic_DNA"/>
</dbReference>
<dbReference type="AlphaFoldDB" id="A0A0R3N544"/>
<evidence type="ECO:0000313" key="2">
    <source>
        <dbReference type="EMBL" id="KRR27593.1"/>
    </source>
</evidence>
<feature type="transmembrane region" description="Helical" evidence="1">
    <location>
        <begin position="79"/>
        <end position="96"/>
    </location>
</feature>
<keyword evidence="1" id="KW-0472">Membrane</keyword>
<name>A0A0R3N544_9BRAD</name>
<protein>
    <recommendedName>
        <fullName evidence="4">DUF883 domain-containing protein</fullName>
    </recommendedName>
</protein>
<evidence type="ECO:0008006" key="4">
    <source>
        <dbReference type="Google" id="ProtNLM"/>
    </source>
</evidence>
<keyword evidence="3" id="KW-1185">Reference proteome</keyword>
<organism evidence="2 3">
    <name type="scientific">Bradyrhizobium retamae</name>
    <dbReference type="NCBI Taxonomy" id="1300035"/>
    <lineage>
        <taxon>Bacteria</taxon>
        <taxon>Pseudomonadati</taxon>
        <taxon>Pseudomonadota</taxon>
        <taxon>Alphaproteobacteria</taxon>
        <taxon>Hyphomicrobiales</taxon>
        <taxon>Nitrobacteraceae</taxon>
        <taxon>Bradyrhizobium</taxon>
    </lineage>
</organism>
<sequence>MAEAEQVAERKKQTGANQVEEMAKAVHGAAEELGQQLPKAAEFVHAAASRLEEGAGALRQRNVEDMIRTFNDFWRKEPLAVFGGAVLAGFAISRFLKSSVDNRP</sequence>
<keyword evidence="1" id="KW-1133">Transmembrane helix</keyword>
<keyword evidence="1" id="KW-0812">Transmembrane</keyword>
<proteinExistence type="predicted"/>
<comment type="caution">
    <text evidence="2">The sequence shown here is derived from an EMBL/GenBank/DDBJ whole genome shotgun (WGS) entry which is preliminary data.</text>
</comment>
<gene>
    <name evidence="2" type="ORF">CQ13_04180</name>
</gene>
<dbReference type="Proteomes" id="UP000052023">
    <property type="component" value="Unassembled WGS sequence"/>
</dbReference>
<accession>A0A0R3N544</accession>
<evidence type="ECO:0000313" key="3">
    <source>
        <dbReference type="Proteomes" id="UP000052023"/>
    </source>
</evidence>
<reference evidence="2 3" key="1">
    <citation type="submission" date="2014-03" db="EMBL/GenBank/DDBJ databases">
        <title>Bradyrhizobium valentinum sp. nov., isolated from effective nodules of Lupinus mariae-josephae, a lupine endemic of basic-lime soils in Eastern Spain.</title>
        <authorList>
            <person name="Duran D."/>
            <person name="Rey L."/>
            <person name="Navarro A."/>
            <person name="Busquets A."/>
            <person name="Imperial J."/>
            <person name="Ruiz-Argueso T."/>
        </authorList>
    </citation>
    <scope>NUCLEOTIDE SEQUENCE [LARGE SCALE GENOMIC DNA]</scope>
    <source>
        <strain evidence="2 3">Ro19</strain>
    </source>
</reference>